<feature type="region of interest" description="Disordered" evidence="1">
    <location>
        <begin position="21"/>
        <end position="59"/>
    </location>
</feature>
<dbReference type="RefSeq" id="WP_054754061.1">
    <property type="nucleotide sequence ID" value="NZ_JBHUMZ010000050.1"/>
</dbReference>
<evidence type="ECO:0000256" key="2">
    <source>
        <dbReference type="SAM" id="SignalP"/>
    </source>
</evidence>
<feature type="chain" id="PRO_5045419547" evidence="2">
    <location>
        <begin position="20"/>
        <end position="199"/>
    </location>
</feature>
<evidence type="ECO:0000256" key="1">
    <source>
        <dbReference type="SAM" id="MobiDB-lite"/>
    </source>
</evidence>
<proteinExistence type="predicted"/>
<organism evidence="3 4">
    <name type="scientific">Piscibacillus salipiscarius</name>
    <dbReference type="NCBI Taxonomy" id="299480"/>
    <lineage>
        <taxon>Bacteria</taxon>
        <taxon>Bacillati</taxon>
        <taxon>Bacillota</taxon>
        <taxon>Bacilli</taxon>
        <taxon>Bacillales</taxon>
        <taxon>Bacillaceae</taxon>
        <taxon>Piscibacillus</taxon>
    </lineage>
</organism>
<keyword evidence="2" id="KW-0732">Signal</keyword>
<comment type="caution">
    <text evidence="3">The sequence shown here is derived from an EMBL/GenBank/DDBJ whole genome shotgun (WGS) entry which is preliminary data.</text>
</comment>
<evidence type="ECO:0000313" key="4">
    <source>
        <dbReference type="Proteomes" id="UP001597452"/>
    </source>
</evidence>
<feature type="compositionally biased region" description="Low complexity" evidence="1">
    <location>
        <begin position="21"/>
        <end position="36"/>
    </location>
</feature>
<keyword evidence="4" id="KW-1185">Reference proteome</keyword>
<name>A0ABW5QEJ2_9BACI</name>
<feature type="compositionally biased region" description="Acidic residues" evidence="1">
    <location>
        <begin position="37"/>
        <end position="59"/>
    </location>
</feature>
<dbReference type="EMBL" id="JBHUMZ010000050">
    <property type="protein sequence ID" value="MFD2639975.1"/>
    <property type="molecule type" value="Genomic_DNA"/>
</dbReference>
<gene>
    <name evidence="3" type="ORF">ACFSW4_13985</name>
</gene>
<reference evidence="4" key="1">
    <citation type="journal article" date="2019" name="Int. J. Syst. Evol. Microbiol.">
        <title>The Global Catalogue of Microorganisms (GCM) 10K type strain sequencing project: providing services to taxonomists for standard genome sequencing and annotation.</title>
        <authorList>
            <consortium name="The Broad Institute Genomics Platform"/>
            <consortium name="The Broad Institute Genome Sequencing Center for Infectious Disease"/>
            <person name="Wu L."/>
            <person name="Ma J."/>
        </authorList>
    </citation>
    <scope>NUCLEOTIDE SEQUENCE [LARGE SCALE GENOMIC DNA]</scope>
    <source>
        <strain evidence="4">TISTR 1571</strain>
    </source>
</reference>
<evidence type="ECO:0000313" key="3">
    <source>
        <dbReference type="EMBL" id="MFD2639975.1"/>
    </source>
</evidence>
<dbReference type="Proteomes" id="UP001597452">
    <property type="component" value="Unassembled WGS sequence"/>
</dbReference>
<accession>A0ABW5QEJ2</accession>
<sequence length="199" mass="22695">MRYLVILLASLMLILAACGSNNSESEESTSGSNQNNEETENTEKDSEETAEASDDELVEEAMNSYNEAMEQFQADYVDGSQVKEFTSVEEVTNYFLENAPTTEAFANSIAEKTVEEKDGKLTWLERDYTVTLEAEEFNIYSMGDTQKFYNFRIAGDAKENRGDYTYELLKEDGKWLVDEFNFGYLDGEYPKEESEEDAE</sequence>
<dbReference type="PROSITE" id="PS51257">
    <property type="entry name" value="PROKAR_LIPOPROTEIN"/>
    <property type="match status" value="1"/>
</dbReference>
<protein>
    <submittedName>
        <fullName evidence="3">Uncharacterized protein</fullName>
    </submittedName>
</protein>
<feature type="signal peptide" evidence="2">
    <location>
        <begin position="1"/>
        <end position="19"/>
    </location>
</feature>